<evidence type="ECO:0000313" key="2">
    <source>
        <dbReference type="Proteomes" id="UP000507470"/>
    </source>
</evidence>
<keyword evidence="2" id="KW-1185">Reference proteome</keyword>
<proteinExistence type="predicted"/>
<protein>
    <submittedName>
        <fullName evidence="1">Uncharacterized protein</fullName>
    </submittedName>
</protein>
<evidence type="ECO:0000313" key="1">
    <source>
        <dbReference type="EMBL" id="CAC5379498.1"/>
    </source>
</evidence>
<gene>
    <name evidence="1" type="ORF">MCOR_15563</name>
</gene>
<name>A0A6J8B6E1_MYTCO</name>
<dbReference type="AlphaFoldDB" id="A0A6J8B6E1"/>
<dbReference type="OrthoDB" id="6080336at2759"/>
<dbReference type="Proteomes" id="UP000507470">
    <property type="component" value="Unassembled WGS sequence"/>
</dbReference>
<reference evidence="1 2" key="1">
    <citation type="submission" date="2020-06" db="EMBL/GenBank/DDBJ databases">
        <authorList>
            <person name="Li R."/>
            <person name="Bekaert M."/>
        </authorList>
    </citation>
    <scope>NUCLEOTIDE SEQUENCE [LARGE SCALE GENOMIC DNA]</scope>
    <source>
        <strain evidence="2">wild</strain>
    </source>
</reference>
<sequence length="293" mass="33450">MAEGGFPNYMLEYANDNENREDIEYNLPIPNDEVVLELRIIAKTIMKRGFCYLALDQTNGRILRPILKRSKGKWCWPTQSFELELGYVYKFQVITHPDNARRSKPIPQCNEDMIETEMPLSQTFPQSPLNSSSFVLSDSDLQYIFGYFTPFPHCNEDMIVTEFVELQQISSQPPLQSLLSSAKLDVEDIFGSNVIKEHCYVDENTHCSSAGILRCTAYLEYNESKTKYCCKVECKSGTYNMPVKVIGIEDIDTKPILYPDALIVLGLGRPFVGKQKYCPARCYLLVVGIYPLP</sequence>
<accession>A0A6J8B6E1</accession>
<organism evidence="1 2">
    <name type="scientific">Mytilus coruscus</name>
    <name type="common">Sea mussel</name>
    <dbReference type="NCBI Taxonomy" id="42192"/>
    <lineage>
        <taxon>Eukaryota</taxon>
        <taxon>Metazoa</taxon>
        <taxon>Spiralia</taxon>
        <taxon>Lophotrochozoa</taxon>
        <taxon>Mollusca</taxon>
        <taxon>Bivalvia</taxon>
        <taxon>Autobranchia</taxon>
        <taxon>Pteriomorphia</taxon>
        <taxon>Mytilida</taxon>
        <taxon>Mytiloidea</taxon>
        <taxon>Mytilidae</taxon>
        <taxon>Mytilinae</taxon>
        <taxon>Mytilus</taxon>
    </lineage>
</organism>
<dbReference type="EMBL" id="CACVKT020002733">
    <property type="protein sequence ID" value="CAC5379498.1"/>
    <property type="molecule type" value="Genomic_DNA"/>
</dbReference>